<evidence type="ECO:0000313" key="2">
    <source>
        <dbReference type="Proteomes" id="UP000032946"/>
    </source>
</evidence>
<name>A0A9P1P119_9CYAN</name>
<accession>A0A9P1P119</accession>
<dbReference type="EMBL" id="FO818640">
    <property type="protein sequence ID" value="CDM97166.1"/>
    <property type="molecule type" value="Genomic_DNA"/>
</dbReference>
<organism evidence="1 2">
    <name type="scientific">Limnospira indica PCC 8005</name>
    <dbReference type="NCBI Taxonomy" id="376219"/>
    <lineage>
        <taxon>Bacteria</taxon>
        <taxon>Bacillati</taxon>
        <taxon>Cyanobacteriota</taxon>
        <taxon>Cyanophyceae</taxon>
        <taxon>Oscillatoriophycideae</taxon>
        <taxon>Oscillatoriales</taxon>
        <taxon>Sirenicapillariaceae</taxon>
        <taxon>Limnospira</taxon>
    </lineage>
</organism>
<keyword evidence="2" id="KW-1185">Reference proteome</keyword>
<proteinExistence type="predicted"/>
<evidence type="ECO:0000313" key="1">
    <source>
        <dbReference type="EMBL" id="CDM97166.1"/>
    </source>
</evidence>
<sequence>MSGLNHRNHWAAKQVDTLRSKEHGEKWEFLYTTQKQRKLCTDL</sequence>
<reference evidence="1 2" key="1">
    <citation type="submission" date="2014-02" db="EMBL/GenBank/DDBJ databases">
        <authorList>
            <person name="Genoscope - CEA"/>
        </authorList>
    </citation>
    <scope>NUCLEOTIDE SEQUENCE [LARGE SCALE GENOMIC DNA]</scope>
    <source>
        <strain evidence="1 2">PCC 8005</strain>
    </source>
</reference>
<protein>
    <submittedName>
        <fullName evidence="1">Uncharacterized protein</fullName>
    </submittedName>
</protein>
<gene>
    <name evidence="1" type="ORF">ARTHRO_50133</name>
</gene>
<dbReference type="Proteomes" id="UP000032946">
    <property type="component" value="Chromosome"/>
</dbReference>
<dbReference type="AlphaFoldDB" id="A0A9P1P119"/>